<protein>
    <submittedName>
        <fullName evidence="2">DNA binding domain protein, excisionase family</fullName>
    </submittedName>
</protein>
<accession>D6TJR9</accession>
<sequence length="68" mass="8129">MLLMIDDILDADEVAKLLKLNEQTVKRLANRGELPGFKIGGRWRFRREAIEEYIRRLEQQQSDQKRDD</sequence>
<dbReference type="STRING" id="485913.Krac_11241"/>
<dbReference type="Proteomes" id="UP000004508">
    <property type="component" value="Unassembled WGS sequence"/>
</dbReference>
<dbReference type="InterPro" id="IPR010093">
    <property type="entry name" value="SinI_DNA-bd"/>
</dbReference>
<dbReference type="AlphaFoldDB" id="D6TJR9"/>
<proteinExistence type="predicted"/>
<comment type="caution">
    <text evidence="2">The sequence shown here is derived from an EMBL/GenBank/DDBJ whole genome shotgun (WGS) entry which is preliminary data.</text>
</comment>
<dbReference type="SUPFAM" id="SSF46955">
    <property type="entry name" value="Putative DNA-binding domain"/>
    <property type="match status" value="1"/>
</dbReference>
<gene>
    <name evidence="2" type="ORF">Krac_11241</name>
</gene>
<dbReference type="InParanoid" id="D6TJR9"/>
<name>D6TJR9_KTERA</name>
<dbReference type="InterPro" id="IPR009061">
    <property type="entry name" value="DNA-bd_dom_put_sf"/>
</dbReference>
<evidence type="ECO:0000313" key="3">
    <source>
        <dbReference type="Proteomes" id="UP000004508"/>
    </source>
</evidence>
<dbReference type="GO" id="GO:0003677">
    <property type="term" value="F:DNA binding"/>
    <property type="evidence" value="ECO:0007669"/>
    <property type="project" value="InterPro"/>
</dbReference>
<dbReference type="Pfam" id="PF12728">
    <property type="entry name" value="HTH_17"/>
    <property type="match status" value="1"/>
</dbReference>
<keyword evidence="3" id="KW-1185">Reference proteome</keyword>
<evidence type="ECO:0000259" key="1">
    <source>
        <dbReference type="Pfam" id="PF12728"/>
    </source>
</evidence>
<organism evidence="2 3">
    <name type="scientific">Ktedonobacter racemifer DSM 44963</name>
    <dbReference type="NCBI Taxonomy" id="485913"/>
    <lineage>
        <taxon>Bacteria</taxon>
        <taxon>Bacillati</taxon>
        <taxon>Chloroflexota</taxon>
        <taxon>Ktedonobacteria</taxon>
        <taxon>Ktedonobacterales</taxon>
        <taxon>Ktedonobacteraceae</taxon>
        <taxon>Ktedonobacter</taxon>
    </lineage>
</organism>
<evidence type="ECO:0000313" key="2">
    <source>
        <dbReference type="EMBL" id="EFH89676.1"/>
    </source>
</evidence>
<dbReference type="EMBL" id="ADVG01000001">
    <property type="protein sequence ID" value="EFH89676.1"/>
    <property type="molecule type" value="Genomic_DNA"/>
</dbReference>
<dbReference type="InterPro" id="IPR041657">
    <property type="entry name" value="HTH_17"/>
</dbReference>
<feature type="domain" description="Helix-turn-helix" evidence="1">
    <location>
        <begin position="9"/>
        <end position="56"/>
    </location>
</feature>
<dbReference type="NCBIfam" id="TIGR01764">
    <property type="entry name" value="excise"/>
    <property type="match status" value="1"/>
</dbReference>
<reference evidence="2 3" key="1">
    <citation type="journal article" date="2011" name="Stand. Genomic Sci.">
        <title>Non-contiguous finished genome sequence and contextual data of the filamentous soil bacterium Ktedonobacter racemifer type strain (SOSP1-21).</title>
        <authorList>
            <person name="Chang Y.J."/>
            <person name="Land M."/>
            <person name="Hauser L."/>
            <person name="Chertkov O."/>
            <person name="Del Rio T.G."/>
            <person name="Nolan M."/>
            <person name="Copeland A."/>
            <person name="Tice H."/>
            <person name="Cheng J.F."/>
            <person name="Lucas S."/>
            <person name="Han C."/>
            <person name="Goodwin L."/>
            <person name="Pitluck S."/>
            <person name="Ivanova N."/>
            <person name="Ovchinikova G."/>
            <person name="Pati A."/>
            <person name="Chen A."/>
            <person name="Palaniappan K."/>
            <person name="Mavromatis K."/>
            <person name="Liolios K."/>
            <person name="Brettin T."/>
            <person name="Fiebig A."/>
            <person name="Rohde M."/>
            <person name="Abt B."/>
            <person name="Goker M."/>
            <person name="Detter J.C."/>
            <person name="Woyke T."/>
            <person name="Bristow J."/>
            <person name="Eisen J.A."/>
            <person name="Markowitz V."/>
            <person name="Hugenholtz P."/>
            <person name="Kyrpides N.C."/>
            <person name="Klenk H.P."/>
            <person name="Lapidus A."/>
        </authorList>
    </citation>
    <scope>NUCLEOTIDE SEQUENCE [LARGE SCALE GENOMIC DNA]</scope>
    <source>
        <strain evidence="3">DSM 44963</strain>
    </source>
</reference>
<dbReference type="eggNOG" id="COG3311">
    <property type="taxonomic scope" value="Bacteria"/>
</dbReference>